<dbReference type="SUPFAM" id="SSF143011">
    <property type="entry name" value="RelE-like"/>
    <property type="match status" value="1"/>
</dbReference>
<dbReference type="InterPro" id="IPR007712">
    <property type="entry name" value="RelE/ParE_toxin"/>
</dbReference>
<keyword evidence="3" id="KW-1185">Reference proteome</keyword>
<dbReference type="PIRSF" id="PIRSF006156">
    <property type="entry name" value="YafQ"/>
    <property type="match status" value="1"/>
</dbReference>
<accession>A0ABS9EM35</accession>
<comment type="caution">
    <text evidence="2">The sequence shown here is derived from an EMBL/GenBank/DDBJ whole genome shotgun (WGS) entry which is preliminary data.</text>
</comment>
<dbReference type="Proteomes" id="UP001200430">
    <property type="component" value="Unassembled WGS sequence"/>
</dbReference>
<sequence length="90" mass="10502">MPKLKRSSQFKRDVKLQVKRGKDTDKLKKALQILASGKELPEQYNDHPMLGNWGSHRSLHIEPDWILIYRVDQQAISLIRTGTHSDILKR</sequence>
<gene>
    <name evidence="2" type="ORF">L2W38_05265</name>
</gene>
<dbReference type="NCBIfam" id="TIGR02385">
    <property type="entry name" value="RelE_StbE"/>
    <property type="match status" value="1"/>
</dbReference>
<dbReference type="InterPro" id="IPR035093">
    <property type="entry name" value="RelE/ParE_toxin_dom_sf"/>
</dbReference>
<reference evidence="2 3" key="1">
    <citation type="submission" date="2022-01" db="EMBL/GenBank/DDBJ databases">
        <title>Dethiosulfovibrio faecalis sp. nov., a novel proteolytic, non-sulfur-reducing bacterium isolated from a marine aquaculture solid waste bioreactor.</title>
        <authorList>
            <person name="Grabowski S."/>
            <person name="Apolinario E."/>
            <person name="Schneider N."/>
            <person name="Marshall C.W."/>
            <person name="Sowers K.R."/>
        </authorList>
    </citation>
    <scope>NUCLEOTIDE SEQUENCE [LARGE SCALE GENOMIC DNA]</scope>
    <source>
        <strain evidence="2 3">DSM 12537</strain>
    </source>
</reference>
<dbReference type="RefSeq" id="WP_236098976.1">
    <property type="nucleotide sequence ID" value="NZ_JAKGUD010000004.1"/>
</dbReference>
<evidence type="ECO:0000313" key="2">
    <source>
        <dbReference type="EMBL" id="MCF4142215.1"/>
    </source>
</evidence>
<keyword evidence="1" id="KW-1277">Toxin-antitoxin system</keyword>
<dbReference type="Pfam" id="PF15738">
    <property type="entry name" value="YafQ_toxin"/>
    <property type="match status" value="1"/>
</dbReference>
<protein>
    <submittedName>
        <fullName evidence="2">Type II toxin-antitoxin system YafQ family toxin</fullName>
    </submittedName>
</protein>
<dbReference type="PANTHER" id="PTHR40588">
    <property type="entry name" value="MRNA INTERFERASE TOXIN YAFQ"/>
    <property type="match status" value="1"/>
</dbReference>
<dbReference type="InterPro" id="IPR004386">
    <property type="entry name" value="Toxin_YafQ-like"/>
</dbReference>
<evidence type="ECO:0000256" key="1">
    <source>
        <dbReference type="ARBA" id="ARBA00022649"/>
    </source>
</evidence>
<proteinExistence type="predicted"/>
<name>A0ABS9EM35_9BACT</name>
<evidence type="ECO:0000313" key="3">
    <source>
        <dbReference type="Proteomes" id="UP001200430"/>
    </source>
</evidence>
<dbReference type="EMBL" id="JAKGUD010000004">
    <property type="protein sequence ID" value="MCF4142215.1"/>
    <property type="molecule type" value="Genomic_DNA"/>
</dbReference>
<organism evidence="2 3">
    <name type="scientific">Dethiosulfovibrio marinus</name>
    <dbReference type="NCBI Taxonomy" id="133532"/>
    <lineage>
        <taxon>Bacteria</taxon>
        <taxon>Thermotogati</taxon>
        <taxon>Synergistota</taxon>
        <taxon>Synergistia</taxon>
        <taxon>Synergistales</taxon>
        <taxon>Dethiosulfovibrionaceae</taxon>
        <taxon>Dethiosulfovibrio</taxon>
    </lineage>
</organism>
<dbReference type="Gene3D" id="3.30.2310.20">
    <property type="entry name" value="RelE-like"/>
    <property type="match status" value="1"/>
</dbReference>
<dbReference type="PANTHER" id="PTHR40588:SF1">
    <property type="entry name" value="MRNA INTERFERASE TOXIN YAFQ"/>
    <property type="match status" value="1"/>
</dbReference>